<gene>
    <name evidence="7" type="ORF">RM549_06280</name>
</gene>
<proteinExistence type="inferred from homology"/>
<dbReference type="InterPro" id="IPR013762">
    <property type="entry name" value="Integrase-like_cat_sf"/>
</dbReference>
<protein>
    <submittedName>
        <fullName evidence="7">Tyrosine-type recombinase/integrase</fullName>
    </submittedName>
</protein>
<accession>A0ABU3E0B1</accession>
<dbReference type="InterPro" id="IPR011010">
    <property type="entry name" value="DNA_brk_join_enz"/>
</dbReference>
<dbReference type="InterPro" id="IPR050090">
    <property type="entry name" value="Tyrosine_recombinase_XerCD"/>
</dbReference>
<evidence type="ECO:0000259" key="6">
    <source>
        <dbReference type="PROSITE" id="PS51900"/>
    </source>
</evidence>
<dbReference type="Proteomes" id="UP001261624">
    <property type="component" value="Unassembled WGS sequence"/>
</dbReference>
<evidence type="ECO:0000256" key="2">
    <source>
        <dbReference type="ARBA" id="ARBA00022908"/>
    </source>
</evidence>
<dbReference type="PANTHER" id="PTHR30349:SF41">
    <property type="entry name" value="INTEGRASE_RECOMBINASE PROTEIN MJ0367-RELATED"/>
    <property type="match status" value="1"/>
</dbReference>
<dbReference type="InterPro" id="IPR044068">
    <property type="entry name" value="CB"/>
</dbReference>
<keyword evidence="8" id="KW-1185">Reference proteome</keyword>
<organism evidence="7 8">
    <name type="scientific">Autumnicola patrickiae</name>
    <dbReference type="NCBI Taxonomy" id="3075591"/>
    <lineage>
        <taxon>Bacteria</taxon>
        <taxon>Pseudomonadati</taxon>
        <taxon>Bacteroidota</taxon>
        <taxon>Flavobacteriia</taxon>
        <taxon>Flavobacteriales</taxon>
        <taxon>Flavobacteriaceae</taxon>
        <taxon>Autumnicola</taxon>
    </lineage>
</organism>
<evidence type="ECO:0000256" key="1">
    <source>
        <dbReference type="ARBA" id="ARBA00008857"/>
    </source>
</evidence>
<keyword evidence="3 5" id="KW-0238">DNA-binding</keyword>
<dbReference type="Gene3D" id="1.10.443.10">
    <property type="entry name" value="Intergrase catalytic core"/>
    <property type="match status" value="1"/>
</dbReference>
<dbReference type="PROSITE" id="PS51900">
    <property type="entry name" value="CB"/>
    <property type="match status" value="1"/>
</dbReference>
<name>A0ABU3E0B1_9FLAO</name>
<dbReference type="SUPFAM" id="SSF56349">
    <property type="entry name" value="DNA breaking-rejoining enzymes"/>
    <property type="match status" value="1"/>
</dbReference>
<dbReference type="EMBL" id="JAVRHM010000005">
    <property type="protein sequence ID" value="MDT0689385.1"/>
    <property type="molecule type" value="Genomic_DNA"/>
</dbReference>
<dbReference type="InterPro" id="IPR002104">
    <property type="entry name" value="Integrase_catalytic"/>
</dbReference>
<evidence type="ECO:0000313" key="8">
    <source>
        <dbReference type="Proteomes" id="UP001261624"/>
    </source>
</evidence>
<dbReference type="Gene3D" id="1.10.150.130">
    <property type="match status" value="1"/>
</dbReference>
<keyword evidence="4" id="KW-0233">DNA recombination</keyword>
<dbReference type="PANTHER" id="PTHR30349">
    <property type="entry name" value="PHAGE INTEGRASE-RELATED"/>
    <property type="match status" value="1"/>
</dbReference>
<comment type="caution">
    <text evidence="7">The sequence shown here is derived from an EMBL/GenBank/DDBJ whole genome shotgun (WGS) entry which is preliminary data.</text>
</comment>
<evidence type="ECO:0000256" key="3">
    <source>
        <dbReference type="ARBA" id="ARBA00023125"/>
    </source>
</evidence>
<feature type="domain" description="Core-binding (CB)" evidence="6">
    <location>
        <begin position="122"/>
        <end position="215"/>
    </location>
</feature>
<evidence type="ECO:0000256" key="4">
    <source>
        <dbReference type="ARBA" id="ARBA00023172"/>
    </source>
</evidence>
<keyword evidence="2" id="KW-0229">DNA integration</keyword>
<dbReference type="Pfam" id="PF00589">
    <property type="entry name" value="Phage_integrase"/>
    <property type="match status" value="1"/>
</dbReference>
<evidence type="ECO:0000256" key="5">
    <source>
        <dbReference type="PROSITE-ProRule" id="PRU01248"/>
    </source>
</evidence>
<evidence type="ECO:0000313" key="7">
    <source>
        <dbReference type="EMBL" id="MDT0689385.1"/>
    </source>
</evidence>
<reference evidence="7 8" key="1">
    <citation type="submission" date="2023-09" db="EMBL/GenBank/DDBJ databases">
        <authorList>
            <person name="Rey-Velasco X."/>
        </authorList>
    </citation>
    <scope>NUCLEOTIDE SEQUENCE [LARGE SCALE GENOMIC DNA]</scope>
    <source>
        <strain evidence="7 8">F188</strain>
    </source>
</reference>
<comment type="similarity">
    <text evidence="1">Belongs to the 'phage' integrase family.</text>
</comment>
<sequence length="432" mass="50814">MKKPQFVRIEPTSEPTFFKIVLDKKQYSEPQLYIPTEKINGKEVETVKPGKRWYVWFLWRNPETDKLDIKIKRYKGLNRYKTVKERKAVGAAMKKALSTALERGWNPLIKESPTTAKRSELMTLEKALDYALQLRSANKKESTVADYHVRLEFFKSWAKKKGYLGIQVHKFQLENFYEYYDFLLLEHKTKKGTGLSNSSIENHKRLLSSLFTQLKNKRIIDHNFIKDIPKLDVEPQQNTPFTPNEIRKIKKYLEKHDPYMLNFIPFMTQCLLRPREAMRLRIKDLNTEDFILRVETKTEALATVKIGEKIKPVIERMDLKTFPPTYDVFTPENKPGIWNSKLNSKVGYIGKRFAPVKEALGFGEEYGLYSFRHSAIANLQENLDKLGYSEIEIVHKIMPITRHKTEKAVKTYLRNLKKFMPKDHSEISTLEI</sequence>
<dbReference type="RefSeq" id="WP_311682886.1">
    <property type="nucleotide sequence ID" value="NZ_JAVRHM010000005.1"/>
</dbReference>
<dbReference type="InterPro" id="IPR010998">
    <property type="entry name" value="Integrase_recombinase_N"/>
</dbReference>